<sequence length="95" mass="11273">MTLWFPLLRLQEFEQQATALLKNSVHGFFRLPYIINVNYMSYIYLTAVDMDSSSDDLQLFLEDKRYMYERSIEAALDKIGVLKPLSNVEAYHWQD</sequence>
<accession>A0ABR3SUP4</accession>
<evidence type="ECO:0000313" key="2">
    <source>
        <dbReference type="Proteomes" id="UP001521116"/>
    </source>
</evidence>
<organism evidence="1 2">
    <name type="scientific">Neofusicoccum ribis</name>
    <dbReference type="NCBI Taxonomy" id="45134"/>
    <lineage>
        <taxon>Eukaryota</taxon>
        <taxon>Fungi</taxon>
        <taxon>Dikarya</taxon>
        <taxon>Ascomycota</taxon>
        <taxon>Pezizomycotina</taxon>
        <taxon>Dothideomycetes</taxon>
        <taxon>Dothideomycetes incertae sedis</taxon>
        <taxon>Botryosphaeriales</taxon>
        <taxon>Botryosphaeriaceae</taxon>
        <taxon>Neofusicoccum</taxon>
    </lineage>
</organism>
<keyword evidence="2" id="KW-1185">Reference proteome</keyword>
<gene>
    <name evidence="1" type="ORF">SLS56_004972</name>
</gene>
<protein>
    <submittedName>
        <fullName evidence="1">Uncharacterized protein</fullName>
    </submittedName>
</protein>
<dbReference type="Proteomes" id="UP001521116">
    <property type="component" value="Unassembled WGS sequence"/>
</dbReference>
<dbReference type="EMBL" id="JAJVDC020000048">
    <property type="protein sequence ID" value="KAL1630300.1"/>
    <property type="molecule type" value="Genomic_DNA"/>
</dbReference>
<evidence type="ECO:0000313" key="1">
    <source>
        <dbReference type="EMBL" id="KAL1630300.1"/>
    </source>
</evidence>
<comment type="caution">
    <text evidence="1">The sequence shown here is derived from an EMBL/GenBank/DDBJ whole genome shotgun (WGS) entry which is preliminary data.</text>
</comment>
<name>A0ABR3SUP4_9PEZI</name>
<proteinExistence type="predicted"/>
<reference evidence="1 2" key="1">
    <citation type="submission" date="2024-02" db="EMBL/GenBank/DDBJ databases">
        <title>De novo assembly and annotation of 12 fungi associated with fruit tree decline syndrome in Ontario, Canada.</title>
        <authorList>
            <person name="Sulman M."/>
            <person name="Ellouze W."/>
            <person name="Ilyukhin E."/>
        </authorList>
    </citation>
    <scope>NUCLEOTIDE SEQUENCE [LARGE SCALE GENOMIC DNA]</scope>
    <source>
        <strain evidence="1 2">M1-105</strain>
    </source>
</reference>